<reference evidence="2 3" key="1">
    <citation type="submission" date="2019-04" db="EMBL/GenBank/DDBJ databases">
        <title>Bacillus caeni sp. nov., a bacterium isolated from mangrove sediment.</title>
        <authorList>
            <person name="Huang H."/>
            <person name="Mo K."/>
            <person name="Hu Y."/>
        </authorList>
    </citation>
    <scope>NUCLEOTIDE SEQUENCE [LARGE SCALE GENOMIC DNA]</scope>
    <source>
        <strain evidence="2 3">HB172195</strain>
    </source>
</reference>
<dbReference type="Pfam" id="PF14344">
    <property type="entry name" value="DUF4397"/>
    <property type="match status" value="2"/>
</dbReference>
<dbReference type="InterPro" id="IPR025510">
    <property type="entry name" value="DUF4397"/>
</dbReference>
<accession>A0A5R9F9D4</accession>
<protein>
    <submittedName>
        <fullName evidence="2">DUF4397 domain-containing protein</fullName>
    </submittedName>
</protein>
<dbReference type="AlphaFoldDB" id="A0A5R9F9D4"/>
<organism evidence="2 3">
    <name type="scientific">Exobacillus caeni</name>
    <dbReference type="NCBI Taxonomy" id="2574798"/>
    <lineage>
        <taxon>Bacteria</taxon>
        <taxon>Bacillati</taxon>
        <taxon>Bacillota</taxon>
        <taxon>Bacilli</taxon>
        <taxon>Bacillales</taxon>
        <taxon>Guptibacillaceae</taxon>
        <taxon>Exobacillus</taxon>
    </lineage>
</organism>
<dbReference type="EMBL" id="SWLG01000007">
    <property type="protein sequence ID" value="TLS37154.1"/>
    <property type="molecule type" value="Genomic_DNA"/>
</dbReference>
<feature type="domain" description="DUF4397" evidence="1">
    <location>
        <begin position="176"/>
        <end position="242"/>
    </location>
</feature>
<feature type="domain" description="DUF4397" evidence="1">
    <location>
        <begin position="58"/>
        <end position="172"/>
    </location>
</feature>
<dbReference type="OrthoDB" id="9783299at2"/>
<evidence type="ECO:0000313" key="2">
    <source>
        <dbReference type="EMBL" id="TLS37154.1"/>
    </source>
</evidence>
<evidence type="ECO:0000259" key="1">
    <source>
        <dbReference type="Pfam" id="PF14344"/>
    </source>
</evidence>
<dbReference type="Proteomes" id="UP000308230">
    <property type="component" value="Unassembled WGS sequence"/>
</dbReference>
<proteinExistence type="predicted"/>
<sequence length="247" mass="27731">MKYHSADKLVQKAAKYDLLASYYKYIDPAKHIHYYQKHFYCMQQLMTGGYYRPAAYNAMVRVFHASPDAPAVDVYINGQRAIRDLTFKEKSDYFSFQEGSYQIQIYPAGNTNQPVLTETISVEAGKMYTVAAAGKLEELKLITAFDTESVPRNKTKVRFWHLSPDAPAVDVAVRGGEVLFRNVPFGKATRYLKLDPTTVDLEVRIAGTETVVLTIPNVRLKANKAYTAVAVGLAKGTPELQAMFLKP</sequence>
<name>A0A5R9F9D4_9BACL</name>
<keyword evidence="3" id="KW-1185">Reference proteome</keyword>
<evidence type="ECO:0000313" key="3">
    <source>
        <dbReference type="Proteomes" id="UP000308230"/>
    </source>
</evidence>
<dbReference type="RefSeq" id="WP_138126557.1">
    <property type="nucleotide sequence ID" value="NZ_SWLG01000007.1"/>
</dbReference>
<comment type="caution">
    <text evidence="2">The sequence shown here is derived from an EMBL/GenBank/DDBJ whole genome shotgun (WGS) entry which is preliminary data.</text>
</comment>
<gene>
    <name evidence="2" type="ORF">FCL54_11540</name>
</gene>